<evidence type="ECO:0000313" key="3">
    <source>
        <dbReference type="Proteomes" id="UP000032748"/>
    </source>
</evidence>
<keyword evidence="1" id="KW-0472">Membrane</keyword>
<feature type="transmembrane region" description="Helical" evidence="1">
    <location>
        <begin position="93"/>
        <end position="114"/>
    </location>
</feature>
<name>A0A0D5XUX4_9PSED</name>
<dbReference type="Proteomes" id="UP000032748">
    <property type="component" value="Chromosome"/>
</dbReference>
<feature type="transmembrane region" description="Helical" evidence="1">
    <location>
        <begin position="58"/>
        <end position="81"/>
    </location>
</feature>
<evidence type="ECO:0000313" key="2">
    <source>
        <dbReference type="EMBL" id="AKA22527.1"/>
    </source>
</evidence>
<dbReference type="PATRIC" id="fig|587753.10.peg.1064"/>
<keyword evidence="1" id="KW-0812">Transmembrane</keyword>
<dbReference type="EMBL" id="CP011110">
    <property type="protein sequence ID" value="AKA22527.1"/>
    <property type="molecule type" value="Genomic_DNA"/>
</dbReference>
<feature type="transmembrane region" description="Helical" evidence="1">
    <location>
        <begin position="12"/>
        <end position="29"/>
    </location>
</feature>
<protein>
    <submittedName>
        <fullName evidence="2">Uncharacterized protein</fullName>
    </submittedName>
</protein>
<dbReference type="KEGG" id="pcz:PCL1606_10720"/>
<gene>
    <name evidence="2" type="ORF">PCL1606_10720</name>
</gene>
<sequence>MSFRRTLSQPRVWLLWGALDALYLLWYVISSVRLGKVPFWGDLVATADVLKDHGTVSLVLVTINWVLQLSIVVSALLFLFQRKEARWLGLGQIPLRLVFVVPSFSVLLIGAYFLPNYDPLMMLGLIVLSEIIKGWSLWAVREAPVKGEGGRPAA</sequence>
<organism evidence="2 3">
    <name type="scientific">Pseudomonas chlororaphis</name>
    <dbReference type="NCBI Taxonomy" id="587753"/>
    <lineage>
        <taxon>Bacteria</taxon>
        <taxon>Pseudomonadati</taxon>
        <taxon>Pseudomonadota</taxon>
        <taxon>Gammaproteobacteria</taxon>
        <taxon>Pseudomonadales</taxon>
        <taxon>Pseudomonadaceae</taxon>
        <taxon>Pseudomonas</taxon>
    </lineage>
</organism>
<proteinExistence type="predicted"/>
<dbReference type="RefSeq" id="WP_045881272.1">
    <property type="nucleotide sequence ID" value="NZ_CP011110.1"/>
</dbReference>
<keyword evidence="1" id="KW-1133">Transmembrane helix</keyword>
<accession>A0A0D5XUX4</accession>
<evidence type="ECO:0000256" key="1">
    <source>
        <dbReference type="SAM" id="Phobius"/>
    </source>
</evidence>
<reference evidence="2 3" key="1">
    <citation type="journal article" date="2015" name="Mol. Plant Microbe Interact.">
        <title>Comparative Genomic Analysis of Pseudomonas chlororaphis PCL1606 Reveals New Insight into Antifungal Compounds Involved in Biocontrol.</title>
        <authorList>
            <person name="Calderon C.E."/>
            <person name="Ramos C."/>
            <person name="de Vicente A."/>
            <person name="Cazorla F.M."/>
        </authorList>
    </citation>
    <scope>NUCLEOTIDE SEQUENCE [LARGE SCALE GENOMIC DNA]</scope>
    <source>
        <strain evidence="2 3">PCL1606</strain>
    </source>
</reference>
<dbReference type="OrthoDB" id="7030649at2"/>
<dbReference type="AlphaFoldDB" id="A0A0D5XUX4"/>